<dbReference type="Proteomes" id="UP001187192">
    <property type="component" value="Unassembled WGS sequence"/>
</dbReference>
<evidence type="ECO:0000313" key="2">
    <source>
        <dbReference type="EMBL" id="GMN30829.1"/>
    </source>
</evidence>
<proteinExistence type="predicted"/>
<dbReference type="AlphaFoldDB" id="A0AA87ZD89"/>
<dbReference type="EMBL" id="BTGU01000003">
    <property type="protein sequence ID" value="GMN30829.1"/>
    <property type="molecule type" value="Genomic_DNA"/>
</dbReference>
<keyword evidence="3" id="KW-1185">Reference proteome</keyword>
<evidence type="ECO:0000256" key="1">
    <source>
        <dbReference type="SAM" id="MobiDB-lite"/>
    </source>
</evidence>
<reference evidence="2" key="1">
    <citation type="submission" date="2023-07" db="EMBL/GenBank/DDBJ databases">
        <title>draft genome sequence of fig (Ficus carica).</title>
        <authorList>
            <person name="Takahashi T."/>
            <person name="Nishimura K."/>
        </authorList>
    </citation>
    <scope>NUCLEOTIDE SEQUENCE</scope>
</reference>
<accession>A0AA87ZD89</accession>
<feature type="region of interest" description="Disordered" evidence="1">
    <location>
        <begin position="93"/>
        <end position="131"/>
    </location>
</feature>
<sequence length="131" mass="14543">MTTTVGRPEVWCRRRRGRKGDFAAIFRRYPAIFRRFPIDYPRDFPAVLPTIALSGADVDEEGRAIPRDFPAPRSVHLIRSRYLSPWLLADDDDGYDEERPPSAARASLPLTTTLAGADDELTGAGREGGGV</sequence>
<protein>
    <submittedName>
        <fullName evidence="2">Uncharacterized protein</fullName>
    </submittedName>
</protein>
<comment type="caution">
    <text evidence="2">The sequence shown here is derived from an EMBL/GenBank/DDBJ whole genome shotgun (WGS) entry which is preliminary data.</text>
</comment>
<name>A0AA87ZD89_FICCA</name>
<gene>
    <name evidence="2" type="ORF">TIFTF001_002983</name>
</gene>
<evidence type="ECO:0000313" key="3">
    <source>
        <dbReference type="Proteomes" id="UP001187192"/>
    </source>
</evidence>
<organism evidence="2 3">
    <name type="scientific">Ficus carica</name>
    <name type="common">Common fig</name>
    <dbReference type="NCBI Taxonomy" id="3494"/>
    <lineage>
        <taxon>Eukaryota</taxon>
        <taxon>Viridiplantae</taxon>
        <taxon>Streptophyta</taxon>
        <taxon>Embryophyta</taxon>
        <taxon>Tracheophyta</taxon>
        <taxon>Spermatophyta</taxon>
        <taxon>Magnoliopsida</taxon>
        <taxon>eudicotyledons</taxon>
        <taxon>Gunneridae</taxon>
        <taxon>Pentapetalae</taxon>
        <taxon>rosids</taxon>
        <taxon>fabids</taxon>
        <taxon>Rosales</taxon>
        <taxon>Moraceae</taxon>
        <taxon>Ficeae</taxon>
        <taxon>Ficus</taxon>
    </lineage>
</organism>